<protein>
    <submittedName>
        <fullName evidence="2">Transcriptional regulator with XRE-family HTH domain</fullName>
    </submittedName>
</protein>
<gene>
    <name evidence="2" type="ORF">J2792_002374</name>
</gene>
<dbReference type="SMART" id="SM00530">
    <property type="entry name" value="HTH_XRE"/>
    <property type="match status" value="1"/>
</dbReference>
<keyword evidence="3" id="KW-1185">Reference proteome</keyword>
<feature type="domain" description="HTH cro/C1-type" evidence="1">
    <location>
        <begin position="50"/>
        <end position="104"/>
    </location>
</feature>
<evidence type="ECO:0000313" key="3">
    <source>
        <dbReference type="Proteomes" id="UP001184150"/>
    </source>
</evidence>
<reference evidence="2 3" key="1">
    <citation type="submission" date="2023-07" db="EMBL/GenBank/DDBJ databases">
        <title>Sorghum-associated microbial communities from plants grown in Nebraska, USA.</title>
        <authorList>
            <person name="Schachtman D."/>
        </authorList>
    </citation>
    <scope>NUCLEOTIDE SEQUENCE [LARGE SCALE GENOMIC DNA]</scope>
    <source>
        <strain evidence="2 3">DS1027</strain>
    </source>
</reference>
<dbReference type="CDD" id="cd00093">
    <property type="entry name" value="HTH_XRE"/>
    <property type="match status" value="1"/>
</dbReference>
<dbReference type="InterPro" id="IPR010982">
    <property type="entry name" value="Lambda_DNA-bd_dom_sf"/>
</dbReference>
<sequence>MNEIVHMDACRLDQSNLSSWIASIYPKTGVTWDNRRMSADFDFTPIQQALARAIKAKGIAPTTLSLKVGKSRTLVKNILEDGQDIKVSTLHRLATALDIDLGELLSAEPKPTAAFSAEALEPLLDALIPLTPPSGRLTEQSRKALAEALAYGLSLLEGDSTSPANEGAVAVAARAATSRFREIMN</sequence>
<name>A0ABU1MN93_9SPHN</name>
<dbReference type="Proteomes" id="UP001184150">
    <property type="component" value="Unassembled WGS sequence"/>
</dbReference>
<dbReference type="EMBL" id="JAVDRD010000005">
    <property type="protein sequence ID" value="MDR6511502.1"/>
    <property type="molecule type" value="Genomic_DNA"/>
</dbReference>
<accession>A0ABU1MN93</accession>
<dbReference type="RefSeq" id="WP_309805371.1">
    <property type="nucleotide sequence ID" value="NZ_JAVDRD010000005.1"/>
</dbReference>
<organism evidence="2 3">
    <name type="scientific">Novosphingobium capsulatum</name>
    <dbReference type="NCBI Taxonomy" id="13688"/>
    <lineage>
        <taxon>Bacteria</taxon>
        <taxon>Pseudomonadati</taxon>
        <taxon>Pseudomonadota</taxon>
        <taxon>Alphaproteobacteria</taxon>
        <taxon>Sphingomonadales</taxon>
        <taxon>Sphingomonadaceae</taxon>
        <taxon>Novosphingobium</taxon>
    </lineage>
</organism>
<dbReference type="InterPro" id="IPR001387">
    <property type="entry name" value="Cro/C1-type_HTH"/>
</dbReference>
<proteinExistence type="predicted"/>
<dbReference type="SUPFAM" id="SSF47413">
    <property type="entry name" value="lambda repressor-like DNA-binding domains"/>
    <property type="match status" value="1"/>
</dbReference>
<dbReference type="Gene3D" id="1.10.260.40">
    <property type="entry name" value="lambda repressor-like DNA-binding domains"/>
    <property type="match status" value="1"/>
</dbReference>
<evidence type="ECO:0000313" key="2">
    <source>
        <dbReference type="EMBL" id="MDR6511502.1"/>
    </source>
</evidence>
<dbReference type="Pfam" id="PF13443">
    <property type="entry name" value="HTH_26"/>
    <property type="match status" value="1"/>
</dbReference>
<dbReference type="PROSITE" id="PS50943">
    <property type="entry name" value="HTH_CROC1"/>
    <property type="match status" value="1"/>
</dbReference>
<comment type="caution">
    <text evidence="2">The sequence shown here is derived from an EMBL/GenBank/DDBJ whole genome shotgun (WGS) entry which is preliminary data.</text>
</comment>
<evidence type="ECO:0000259" key="1">
    <source>
        <dbReference type="PROSITE" id="PS50943"/>
    </source>
</evidence>